<feature type="chain" id="PRO_5032534306" description="Glycosyltransferase N-terminal domain-containing protein" evidence="3">
    <location>
        <begin position="25"/>
        <end position="502"/>
    </location>
</feature>
<dbReference type="SUPFAM" id="SSF53756">
    <property type="entry name" value="UDP-Glycosyltransferase/glycogen phosphorylase"/>
    <property type="match status" value="1"/>
</dbReference>
<dbReference type="GO" id="GO:0008194">
    <property type="term" value="F:UDP-glycosyltransferase activity"/>
    <property type="evidence" value="ECO:0007669"/>
    <property type="project" value="InterPro"/>
</dbReference>
<keyword evidence="2" id="KW-0808">Transferase</keyword>
<dbReference type="OrthoDB" id="905087at2759"/>
<dbReference type="Proteomes" id="UP000652761">
    <property type="component" value="Unassembled WGS sequence"/>
</dbReference>
<evidence type="ECO:0000256" key="2">
    <source>
        <dbReference type="ARBA" id="ARBA00022679"/>
    </source>
</evidence>
<evidence type="ECO:0000256" key="3">
    <source>
        <dbReference type="SAM" id="SignalP"/>
    </source>
</evidence>
<dbReference type="SMR" id="A0A843TZT1"/>
<dbReference type="Gene3D" id="3.40.50.2000">
    <property type="entry name" value="Glycogen Phosphorylase B"/>
    <property type="match status" value="2"/>
</dbReference>
<dbReference type="FunFam" id="3.40.50.2000:FF:000060">
    <property type="entry name" value="Glycosyltransferase"/>
    <property type="match status" value="1"/>
</dbReference>
<keyword evidence="3" id="KW-0732">Signal</keyword>
<dbReference type="AlphaFoldDB" id="A0A843TZT1"/>
<dbReference type="EMBL" id="NMUH01000319">
    <property type="protein sequence ID" value="MQL76841.1"/>
    <property type="molecule type" value="Genomic_DNA"/>
</dbReference>
<evidence type="ECO:0000256" key="1">
    <source>
        <dbReference type="ARBA" id="ARBA00009995"/>
    </source>
</evidence>
<dbReference type="Pfam" id="PF00201">
    <property type="entry name" value="UDPGT"/>
    <property type="match status" value="1"/>
</dbReference>
<keyword evidence="6" id="KW-1185">Reference proteome</keyword>
<feature type="signal peptide" evidence="3">
    <location>
        <begin position="1"/>
        <end position="24"/>
    </location>
</feature>
<evidence type="ECO:0000313" key="5">
    <source>
        <dbReference type="EMBL" id="MQL76841.1"/>
    </source>
</evidence>
<feature type="domain" description="Glycosyltransferase N-terminal" evidence="4">
    <location>
        <begin position="13"/>
        <end position="229"/>
    </location>
</feature>
<accession>A0A843TZT1</accession>
<dbReference type="PANTHER" id="PTHR48044">
    <property type="entry name" value="GLYCOSYLTRANSFERASE"/>
    <property type="match status" value="1"/>
</dbReference>
<name>A0A843TZT1_COLES</name>
<dbReference type="GO" id="GO:1901135">
    <property type="term" value="P:carbohydrate derivative metabolic process"/>
    <property type="evidence" value="ECO:0007669"/>
    <property type="project" value="UniProtKB-ARBA"/>
</dbReference>
<evidence type="ECO:0000313" key="6">
    <source>
        <dbReference type="Proteomes" id="UP000652761"/>
    </source>
</evidence>
<dbReference type="PANTHER" id="PTHR48044:SF29">
    <property type="entry name" value="GLYCOSYLTRANSFERASE"/>
    <property type="match status" value="1"/>
</dbReference>
<dbReference type="InterPro" id="IPR002213">
    <property type="entry name" value="UDP_glucos_trans"/>
</dbReference>
<comment type="caution">
    <text evidence="5">The sequence shown here is derived from an EMBL/GenBank/DDBJ whole genome shotgun (WGS) entry which is preliminary data.</text>
</comment>
<comment type="similarity">
    <text evidence="1">Belongs to the UDP-glycosyltransferase family.</text>
</comment>
<evidence type="ECO:0000259" key="4">
    <source>
        <dbReference type="Pfam" id="PF26168"/>
    </source>
</evidence>
<reference evidence="5" key="1">
    <citation type="submission" date="2017-07" db="EMBL/GenBank/DDBJ databases">
        <title>Taro Niue Genome Assembly and Annotation.</title>
        <authorList>
            <person name="Atibalentja N."/>
            <person name="Keating K."/>
            <person name="Fields C.J."/>
        </authorList>
    </citation>
    <scope>NUCLEOTIDE SEQUENCE</scope>
    <source>
        <strain evidence="5">Niue_2</strain>
        <tissue evidence="5">Leaf</tissue>
    </source>
</reference>
<organism evidence="5 6">
    <name type="scientific">Colocasia esculenta</name>
    <name type="common">Wild taro</name>
    <name type="synonym">Arum esculentum</name>
    <dbReference type="NCBI Taxonomy" id="4460"/>
    <lineage>
        <taxon>Eukaryota</taxon>
        <taxon>Viridiplantae</taxon>
        <taxon>Streptophyta</taxon>
        <taxon>Embryophyta</taxon>
        <taxon>Tracheophyta</taxon>
        <taxon>Spermatophyta</taxon>
        <taxon>Magnoliopsida</taxon>
        <taxon>Liliopsida</taxon>
        <taxon>Araceae</taxon>
        <taxon>Aroideae</taxon>
        <taxon>Colocasieae</taxon>
        <taxon>Colocasia</taxon>
    </lineage>
</organism>
<dbReference type="InterPro" id="IPR058980">
    <property type="entry name" value="Glyco_transf_N"/>
</dbReference>
<proteinExistence type="inferred from homology"/>
<gene>
    <name evidence="5" type="ORF">Taro_009237</name>
</gene>
<protein>
    <recommendedName>
        <fullName evidence="4">Glycosyltransferase N-terminal domain-containing protein</fullName>
    </recommendedName>
</protein>
<dbReference type="Pfam" id="PF26168">
    <property type="entry name" value="Glyco_transf_N"/>
    <property type="match status" value="1"/>
</dbReference>
<dbReference type="CDD" id="cd03784">
    <property type="entry name" value="GT1_Gtf-like"/>
    <property type="match status" value="1"/>
</dbReference>
<sequence length="502" mass="55125">MGSRQQHPANAALSVLLLPWLAHGHISPFLELGKRLSRRGFRVYLCSTPANLTSVRHQLNDGGDDTPYAMVEPVELHLPSLPGLPPHLHTTKHLPPQPHLMQALKHAFDLAAPTFSNILEALRPGVVVYDFLQPWAPAAAARLGIPAVLFLPYGAAVASFFSHLAAKPAEEFPFPSMRFDERELAPLRRLIFNDSADGKKVERCTELSSGFVLVKTSREIEAKYVDYLNFLKGKEHVPVGCLVRKLPCHLEEQEDDPQWRRFSAWLDDKPNSSVVFVSFGTEYFMSAEQMVDIARGLELSGVSFIWVVRFPHGEALRLEDALPCGFLERIAGRGMVVEGWAPQRAILAHAAVGGLATHCGWSSVMEALRWGVPMVALPMHLDQPLNAKVVVELGVGVEVRRGGGGVGREGTYVTGEALARVVREVVAGEEGEGVRRKAKEMKHVLCRKEGTEVDVVAAKLAELCRVADGGSVEENVGYGGDEKKRVYRTDVDDKVPLPATET</sequence>